<dbReference type="EMBL" id="CP036271">
    <property type="protein sequence ID" value="QDT57398.1"/>
    <property type="molecule type" value="Genomic_DNA"/>
</dbReference>
<dbReference type="Pfam" id="PF00027">
    <property type="entry name" value="cNMP_binding"/>
    <property type="match status" value="1"/>
</dbReference>
<keyword evidence="4" id="KW-1185">Reference proteome</keyword>
<dbReference type="InterPro" id="IPR008984">
    <property type="entry name" value="SMAD_FHA_dom_sf"/>
</dbReference>
<dbReference type="RefSeq" id="WP_145034747.1">
    <property type="nucleotide sequence ID" value="NZ_CP036271.1"/>
</dbReference>
<dbReference type="GO" id="GO:0034236">
    <property type="term" value="F:protein kinase A catalytic subunit binding"/>
    <property type="evidence" value="ECO:0007669"/>
    <property type="project" value="TreeGrafter"/>
</dbReference>
<evidence type="ECO:0000313" key="3">
    <source>
        <dbReference type="EMBL" id="QDT57398.1"/>
    </source>
</evidence>
<dbReference type="KEGG" id="ccos:Pan44_54670"/>
<dbReference type="Pfam" id="PF00498">
    <property type="entry name" value="FHA"/>
    <property type="match status" value="1"/>
</dbReference>
<dbReference type="GO" id="GO:0004862">
    <property type="term" value="F:cAMP-dependent protein kinase inhibitor activity"/>
    <property type="evidence" value="ECO:0007669"/>
    <property type="project" value="TreeGrafter"/>
</dbReference>
<accession>A0A517SMQ3</accession>
<gene>
    <name evidence="3" type="primary">cmr</name>
    <name evidence="3" type="ORF">Pan44_54670</name>
</gene>
<protein>
    <submittedName>
        <fullName evidence="3">HTH-type transcriptional regulator Cmr</fullName>
    </submittedName>
</protein>
<dbReference type="GO" id="GO:0005952">
    <property type="term" value="C:cAMP-dependent protein kinase complex"/>
    <property type="evidence" value="ECO:0007669"/>
    <property type="project" value="InterPro"/>
</dbReference>
<name>A0A517SMQ3_9PLAN</name>
<evidence type="ECO:0000259" key="1">
    <source>
        <dbReference type="PROSITE" id="PS50006"/>
    </source>
</evidence>
<dbReference type="AlphaFoldDB" id="A0A517SMQ3"/>
<dbReference type="InterPro" id="IPR000253">
    <property type="entry name" value="FHA_dom"/>
</dbReference>
<dbReference type="Proteomes" id="UP000315700">
    <property type="component" value="Chromosome"/>
</dbReference>
<proteinExistence type="predicted"/>
<dbReference type="PANTHER" id="PTHR11635">
    <property type="entry name" value="CAMP-DEPENDENT PROTEIN KINASE REGULATORY CHAIN"/>
    <property type="match status" value="1"/>
</dbReference>
<organism evidence="3 4">
    <name type="scientific">Caulifigura coniformis</name>
    <dbReference type="NCBI Taxonomy" id="2527983"/>
    <lineage>
        <taxon>Bacteria</taxon>
        <taxon>Pseudomonadati</taxon>
        <taxon>Planctomycetota</taxon>
        <taxon>Planctomycetia</taxon>
        <taxon>Planctomycetales</taxon>
        <taxon>Planctomycetaceae</taxon>
        <taxon>Caulifigura</taxon>
    </lineage>
</organism>
<evidence type="ECO:0000313" key="4">
    <source>
        <dbReference type="Proteomes" id="UP000315700"/>
    </source>
</evidence>
<dbReference type="InterPro" id="IPR050503">
    <property type="entry name" value="cAMP-dep_PK_reg_su-like"/>
</dbReference>
<dbReference type="PANTHER" id="PTHR11635:SF152">
    <property type="entry name" value="CAMP-DEPENDENT PROTEIN KINASE TYPE I REGULATORY SUBUNIT-RELATED"/>
    <property type="match status" value="1"/>
</dbReference>
<sequence>MNELKFDAGHVFFEAGDPGQTAWFVHEGEVELLTGPDTSPVRARIVRSGDVFGEQALVDERPRDVTARALTGGRVVAVAREEFERTLFNAPAPIRECLRTLFERLRAATHDDDADFQFADEAFLADDGFGIDASTASGPGESAAGVPSQFPVSQGRAGEWIVVVHPLTRKAAETLPEEGLLVTQFPLRLGRAAAADENEALDLNDLWLLDDEPFNVSRNHCEIYVDGVGPAIRDRGSALGCVVNETSIGGRGKMRNCGLERGDNVVILGSRVSPYQFRITVERR</sequence>
<feature type="domain" description="FHA" evidence="1">
    <location>
        <begin position="187"/>
        <end position="248"/>
    </location>
</feature>
<dbReference type="CDD" id="cd00038">
    <property type="entry name" value="CAP_ED"/>
    <property type="match status" value="1"/>
</dbReference>
<dbReference type="Gene3D" id="2.60.200.20">
    <property type="match status" value="1"/>
</dbReference>
<dbReference type="PROSITE" id="PS50042">
    <property type="entry name" value="CNMP_BINDING_3"/>
    <property type="match status" value="1"/>
</dbReference>
<feature type="domain" description="Cyclic nucleotide-binding" evidence="2">
    <location>
        <begin position="1"/>
        <end position="104"/>
    </location>
</feature>
<dbReference type="OrthoDB" id="9798104at2"/>
<dbReference type="Gene3D" id="2.60.120.10">
    <property type="entry name" value="Jelly Rolls"/>
    <property type="match status" value="1"/>
</dbReference>
<dbReference type="InParanoid" id="A0A517SMQ3"/>
<dbReference type="InterPro" id="IPR014710">
    <property type="entry name" value="RmlC-like_jellyroll"/>
</dbReference>
<dbReference type="CDD" id="cd00060">
    <property type="entry name" value="FHA"/>
    <property type="match status" value="1"/>
</dbReference>
<dbReference type="SUPFAM" id="SSF49879">
    <property type="entry name" value="SMAD/FHA domain"/>
    <property type="match status" value="1"/>
</dbReference>
<dbReference type="PROSITE" id="PS50006">
    <property type="entry name" value="FHA_DOMAIN"/>
    <property type="match status" value="1"/>
</dbReference>
<dbReference type="InterPro" id="IPR000595">
    <property type="entry name" value="cNMP-bd_dom"/>
</dbReference>
<dbReference type="GO" id="GO:0005829">
    <property type="term" value="C:cytosol"/>
    <property type="evidence" value="ECO:0007669"/>
    <property type="project" value="TreeGrafter"/>
</dbReference>
<reference evidence="3 4" key="1">
    <citation type="submission" date="2019-02" db="EMBL/GenBank/DDBJ databases">
        <title>Deep-cultivation of Planctomycetes and their phenomic and genomic characterization uncovers novel biology.</title>
        <authorList>
            <person name="Wiegand S."/>
            <person name="Jogler M."/>
            <person name="Boedeker C."/>
            <person name="Pinto D."/>
            <person name="Vollmers J."/>
            <person name="Rivas-Marin E."/>
            <person name="Kohn T."/>
            <person name="Peeters S.H."/>
            <person name="Heuer A."/>
            <person name="Rast P."/>
            <person name="Oberbeckmann S."/>
            <person name="Bunk B."/>
            <person name="Jeske O."/>
            <person name="Meyerdierks A."/>
            <person name="Storesund J.E."/>
            <person name="Kallscheuer N."/>
            <person name="Luecker S."/>
            <person name="Lage O.M."/>
            <person name="Pohl T."/>
            <person name="Merkel B.J."/>
            <person name="Hornburger P."/>
            <person name="Mueller R.-W."/>
            <person name="Bruemmer F."/>
            <person name="Labrenz M."/>
            <person name="Spormann A.M."/>
            <person name="Op den Camp H."/>
            <person name="Overmann J."/>
            <person name="Amann R."/>
            <person name="Jetten M.S.M."/>
            <person name="Mascher T."/>
            <person name="Medema M.H."/>
            <person name="Devos D.P."/>
            <person name="Kaster A.-K."/>
            <person name="Ovreas L."/>
            <person name="Rohde M."/>
            <person name="Galperin M.Y."/>
            <person name="Jogler C."/>
        </authorList>
    </citation>
    <scope>NUCLEOTIDE SEQUENCE [LARGE SCALE GENOMIC DNA]</scope>
    <source>
        <strain evidence="3 4">Pan44</strain>
    </source>
</reference>
<evidence type="ECO:0000259" key="2">
    <source>
        <dbReference type="PROSITE" id="PS50042"/>
    </source>
</evidence>
<dbReference type="GO" id="GO:0030552">
    <property type="term" value="F:cAMP binding"/>
    <property type="evidence" value="ECO:0007669"/>
    <property type="project" value="TreeGrafter"/>
</dbReference>
<dbReference type="SUPFAM" id="SSF51206">
    <property type="entry name" value="cAMP-binding domain-like"/>
    <property type="match status" value="1"/>
</dbReference>
<dbReference type="InterPro" id="IPR018490">
    <property type="entry name" value="cNMP-bd_dom_sf"/>
</dbReference>